<dbReference type="Pfam" id="PF00903">
    <property type="entry name" value="Glyoxalase"/>
    <property type="match status" value="1"/>
</dbReference>
<protein>
    <submittedName>
        <fullName evidence="2">Glyoxalase/bleomycin resistance/dioxygenase family protein</fullName>
    </submittedName>
</protein>
<accession>A0ABY8L372</accession>
<dbReference type="Proteomes" id="UP001232001">
    <property type="component" value="Chromosome"/>
</dbReference>
<dbReference type="InterPro" id="IPR029068">
    <property type="entry name" value="Glyas_Bleomycin-R_OHBP_Dase"/>
</dbReference>
<keyword evidence="3" id="KW-1185">Reference proteome</keyword>
<dbReference type="EMBL" id="CP122539">
    <property type="protein sequence ID" value="WGH74565.1"/>
    <property type="molecule type" value="Genomic_DNA"/>
</dbReference>
<dbReference type="PROSITE" id="PS51819">
    <property type="entry name" value="VOC"/>
    <property type="match status" value="1"/>
</dbReference>
<dbReference type="InterPro" id="IPR004360">
    <property type="entry name" value="Glyas_Fos-R_dOase_dom"/>
</dbReference>
<dbReference type="Gene3D" id="3.10.180.10">
    <property type="entry name" value="2,3-Dihydroxybiphenyl 1,2-Dioxygenase, domain 1"/>
    <property type="match status" value="1"/>
</dbReference>
<evidence type="ECO:0000259" key="1">
    <source>
        <dbReference type="PROSITE" id="PS51819"/>
    </source>
</evidence>
<dbReference type="SUPFAM" id="SSF54593">
    <property type="entry name" value="Glyoxalase/Bleomycin resistance protein/Dihydroxybiphenyl dioxygenase"/>
    <property type="match status" value="1"/>
</dbReference>
<reference evidence="2 3" key="1">
    <citation type="submission" date="2023-04" db="EMBL/GenBank/DDBJ databases">
        <title>Tenacibaculum tangerinum sp. nov., isolated from sea tidal flat of South Korea.</title>
        <authorList>
            <person name="Lee S.H."/>
            <person name="Kim J.-J."/>
        </authorList>
    </citation>
    <scope>NUCLEOTIDE SEQUENCE [LARGE SCALE GENOMIC DNA]</scope>
    <source>
        <strain evidence="2 3">GRR-S3-23</strain>
    </source>
</reference>
<organism evidence="2 3">
    <name type="scientific">Tenacibaculum tangerinum</name>
    <dbReference type="NCBI Taxonomy" id="3038772"/>
    <lineage>
        <taxon>Bacteria</taxon>
        <taxon>Pseudomonadati</taxon>
        <taxon>Bacteroidota</taxon>
        <taxon>Flavobacteriia</taxon>
        <taxon>Flavobacteriales</taxon>
        <taxon>Flavobacteriaceae</taxon>
        <taxon>Tenacibaculum</taxon>
    </lineage>
</organism>
<gene>
    <name evidence="2" type="ORF">P8625_10740</name>
</gene>
<name>A0ABY8L372_9FLAO</name>
<dbReference type="InterPro" id="IPR037523">
    <property type="entry name" value="VOC_core"/>
</dbReference>
<evidence type="ECO:0000313" key="2">
    <source>
        <dbReference type="EMBL" id="WGH74565.1"/>
    </source>
</evidence>
<evidence type="ECO:0000313" key="3">
    <source>
        <dbReference type="Proteomes" id="UP001232001"/>
    </source>
</evidence>
<proteinExistence type="predicted"/>
<feature type="domain" description="VOC" evidence="1">
    <location>
        <begin position="2"/>
        <end position="117"/>
    </location>
</feature>
<dbReference type="RefSeq" id="WP_279650456.1">
    <property type="nucleotide sequence ID" value="NZ_CP122539.1"/>
</dbReference>
<sequence>MNLDRTGFILYTIKYQECVDFYKNILELPVLFKAENLTCFSFGNAYLMIELDKDYHGEKEKNQQRIQTCLRMNVSQIRELSDKLISKGIKVNYQEHSWGTVAKFFDPDGNLCAFKDSEKFEKQIIGYKK</sequence>